<sequence>MHPTHRRLLRSAAATALAAMLAVPLGAANATAAPPLEADTGRALVDESDFRGAPAGEELTTALTLSYRRPKVEVTHPGATYVKVHFASLRLAPGDHVTVSDPTGREVHTYSADPTRTVAGAADSGYTVHRSSGFAAMSVDGQTAVVTLHRASTNTASAASLDRRGFGARIDRFWRGFTEAEVADRTIVTTAVCGTDARRDVVCYRTSHPTEFARSNAVARLLRNGSGFCTAWRVGRTNRALTNNHCVATAAAVQSMEVQFAYECATCGGNNPGAGVKVSGAQLLRTNASLDYTLFSVNNFATIERFGTLFLDVRAAVTGERIYIPGHGDARPKRLSIFDSAQSAPFCTVANPNRGVNIAYNCDTSGGNSGSPVLAGSSHRVIALHHLGSCPNNNQGVKINLIYPEISSMIDNSG</sequence>
<dbReference type="InterPro" id="IPR006311">
    <property type="entry name" value="TAT_signal"/>
</dbReference>
<evidence type="ECO:0000313" key="7">
    <source>
        <dbReference type="EMBL" id="GIJ73998.1"/>
    </source>
</evidence>
<proteinExistence type="inferred from homology"/>
<evidence type="ECO:0000256" key="4">
    <source>
        <dbReference type="ARBA" id="ARBA00022801"/>
    </source>
</evidence>
<dbReference type="RefSeq" id="WP_239160931.1">
    <property type="nucleotide sequence ID" value="NZ_BOPH01000128.1"/>
</dbReference>
<protein>
    <recommendedName>
        <fullName evidence="6">Serine protease</fullName>
        <ecNumber evidence="6">3.4.21.-</ecNumber>
    </recommendedName>
</protein>
<dbReference type="SUPFAM" id="SSF50494">
    <property type="entry name" value="Trypsin-like serine proteases"/>
    <property type="match status" value="1"/>
</dbReference>
<reference evidence="7" key="1">
    <citation type="submission" date="2021-01" db="EMBL/GenBank/DDBJ databases">
        <title>Whole genome shotgun sequence of Virgisporangium ochraceum NBRC 16418.</title>
        <authorList>
            <person name="Komaki H."/>
            <person name="Tamura T."/>
        </authorList>
    </citation>
    <scope>NUCLEOTIDE SEQUENCE</scope>
    <source>
        <strain evidence="7">NBRC 16418</strain>
    </source>
</reference>
<keyword evidence="4 6" id="KW-0378">Hydrolase</keyword>
<evidence type="ECO:0000256" key="6">
    <source>
        <dbReference type="RuleBase" id="RU004296"/>
    </source>
</evidence>
<feature type="chain" id="PRO_5035338198" description="Serine protease" evidence="6">
    <location>
        <begin position="33"/>
        <end position="414"/>
    </location>
</feature>
<dbReference type="InterPro" id="IPR009003">
    <property type="entry name" value="Peptidase_S1_PA"/>
</dbReference>
<keyword evidence="5 6" id="KW-0720">Serine protease</keyword>
<dbReference type="PRINTS" id="PR00839">
    <property type="entry name" value="V8PROTEASE"/>
</dbReference>
<dbReference type="Pfam" id="PF13365">
    <property type="entry name" value="Trypsin_2"/>
    <property type="match status" value="1"/>
</dbReference>
<dbReference type="EMBL" id="BOPH01000128">
    <property type="protein sequence ID" value="GIJ73998.1"/>
    <property type="molecule type" value="Genomic_DNA"/>
</dbReference>
<dbReference type="PANTHER" id="PTHR36234">
    <property type="entry name" value="LYSYL ENDOPEPTIDASE"/>
    <property type="match status" value="1"/>
</dbReference>
<gene>
    <name evidence="7" type="ORF">Voc01_089150</name>
</gene>
<comment type="similarity">
    <text evidence="1 6">Belongs to the peptidase S1B family.</text>
</comment>
<dbReference type="GO" id="GO:0006508">
    <property type="term" value="P:proteolysis"/>
    <property type="evidence" value="ECO:0007669"/>
    <property type="project" value="UniProtKB-KW"/>
</dbReference>
<keyword evidence="3 6" id="KW-0732">Signal</keyword>
<evidence type="ECO:0000256" key="3">
    <source>
        <dbReference type="ARBA" id="ARBA00022729"/>
    </source>
</evidence>
<dbReference type="EC" id="3.4.21.-" evidence="6"/>
<dbReference type="InterPro" id="IPR008256">
    <property type="entry name" value="Peptidase_S1B"/>
</dbReference>
<evidence type="ECO:0000313" key="8">
    <source>
        <dbReference type="Proteomes" id="UP000635606"/>
    </source>
</evidence>
<dbReference type="PANTHER" id="PTHR36234:SF5">
    <property type="entry name" value="LYSYL ENDOPEPTIDASE"/>
    <property type="match status" value="1"/>
</dbReference>
<dbReference type="GO" id="GO:0008236">
    <property type="term" value="F:serine-type peptidase activity"/>
    <property type="evidence" value="ECO:0007669"/>
    <property type="project" value="UniProtKB-KW"/>
</dbReference>
<evidence type="ECO:0000256" key="5">
    <source>
        <dbReference type="ARBA" id="ARBA00022825"/>
    </source>
</evidence>
<accession>A0A8J4A386</accession>
<evidence type="ECO:0000256" key="1">
    <source>
        <dbReference type="ARBA" id="ARBA00008764"/>
    </source>
</evidence>
<organism evidence="7 8">
    <name type="scientific">Virgisporangium ochraceum</name>
    <dbReference type="NCBI Taxonomy" id="65505"/>
    <lineage>
        <taxon>Bacteria</taxon>
        <taxon>Bacillati</taxon>
        <taxon>Actinomycetota</taxon>
        <taxon>Actinomycetes</taxon>
        <taxon>Micromonosporales</taxon>
        <taxon>Micromonosporaceae</taxon>
        <taxon>Virgisporangium</taxon>
    </lineage>
</organism>
<keyword evidence="8" id="KW-1185">Reference proteome</keyword>
<evidence type="ECO:0000256" key="2">
    <source>
        <dbReference type="ARBA" id="ARBA00022670"/>
    </source>
</evidence>
<dbReference type="Gene3D" id="2.40.10.10">
    <property type="entry name" value="Trypsin-like serine proteases"/>
    <property type="match status" value="2"/>
</dbReference>
<dbReference type="Proteomes" id="UP000635606">
    <property type="component" value="Unassembled WGS sequence"/>
</dbReference>
<dbReference type="InterPro" id="IPR043504">
    <property type="entry name" value="Peptidase_S1_PA_chymotrypsin"/>
</dbReference>
<name>A0A8J4A386_9ACTN</name>
<feature type="signal peptide" evidence="6">
    <location>
        <begin position="1"/>
        <end position="32"/>
    </location>
</feature>
<keyword evidence="2 6" id="KW-0645">Protease</keyword>
<comment type="caution">
    <text evidence="7">The sequence shown here is derived from an EMBL/GenBank/DDBJ whole genome shotgun (WGS) entry which is preliminary data.</text>
</comment>
<dbReference type="PROSITE" id="PS51318">
    <property type="entry name" value="TAT"/>
    <property type="match status" value="1"/>
</dbReference>
<dbReference type="AlphaFoldDB" id="A0A8J4A386"/>